<dbReference type="Pfam" id="PF25967">
    <property type="entry name" value="RND-MFP_C"/>
    <property type="match status" value="1"/>
</dbReference>
<dbReference type="RefSeq" id="WP_037923879.1">
    <property type="nucleotide sequence ID" value="NZ_CP054599.1"/>
</dbReference>
<dbReference type="NCBIfam" id="TIGR01730">
    <property type="entry name" value="RND_mfp"/>
    <property type="match status" value="1"/>
</dbReference>
<feature type="coiled-coil region" evidence="4">
    <location>
        <begin position="123"/>
        <end position="150"/>
    </location>
</feature>
<evidence type="ECO:0000256" key="3">
    <source>
        <dbReference type="ARBA" id="ARBA00022448"/>
    </source>
</evidence>
<dbReference type="AlphaFoldDB" id="A0A073J3E9"/>
<dbReference type="InterPro" id="IPR058627">
    <property type="entry name" value="MdtA-like_C"/>
</dbReference>
<comment type="similarity">
    <text evidence="2">Belongs to the membrane fusion protein (MFP) (TC 8.A.1) family.</text>
</comment>
<protein>
    <submittedName>
        <fullName evidence="10">Multidrug transporter</fullName>
    </submittedName>
</protein>
<comment type="subcellular location">
    <subcellularLocation>
        <location evidence="1">Cell envelope</location>
    </subcellularLocation>
</comment>
<dbReference type="Pfam" id="PF25954">
    <property type="entry name" value="Beta-barrel_RND_2"/>
    <property type="match status" value="1"/>
</dbReference>
<dbReference type="Pfam" id="PF25917">
    <property type="entry name" value="BSH_RND"/>
    <property type="match status" value="1"/>
</dbReference>
<evidence type="ECO:0000256" key="6">
    <source>
        <dbReference type="SAM" id="Phobius"/>
    </source>
</evidence>
<proteinExistence type="inferred from homology"/>
<keyword evidence="4" id="KW-0175">Coiled coil</keyword>
<evidence type="ECO:0000256" key="4">
    <source>
        <dbReference type="SAM" id="Coils"/>
    </source>
</evidence>
<evidence type="ECO:0000256" key="5">
    <source>
        <dbReference type="SAM" id="MobiDB-lite"/>
    </source>
</evidence>
<reference evidence="10 11" key="1">
    <citation type="submission" date="2014-01" db="EMBL/GenBank/DDBJ databases">
        <title>Sulfitobacter sp. H3 (MCCC 1A00686) Genome Sequencing.</title>
        <authorList>
            <person name="Lai Q."/>
            <person name="Hong Z."/>
        </authorList>
    </citation>
    <scope>NUCLEOTIDE SEQUENCE [LARGE SCALE GENOMIC DNA]</scope>
    <source>
        <strain evidence="10 11">H3</strain>
    </source>
</reference>
<evidence type="ECO:0000259" key="7">
    <source>
        <dbReference type="Pfam" id="PF25917"/>
    </source>
</evidence>
<dbReference type="Gene3D" id="2.40.420.20">
    <property type="match status" value="1"/>
</dbReference>
<dbReference type="InterPro" id="IPR006143">
    <property type="entry name" value="RND_pump_MFP"/>
</dbReference>
<evidence type="ECO:0000259" key="9">
    <source>
        <dbReference type="Pfam" id="PF25967"/>
    </source>
</evidence>
<dbReference type="EMBL" id="JAMD01000003">
    <property type="protein sequence ID" value="KEJ96494.1"/>
    <property type="molecule type" value="Genomic_DNA"/>
</dbReference>
<feature type="domain" description="CusB-like beta-barrel" evidence="8">
    <location>
        <begin position="223"/>
        <end position="295"/>
    </location>
</feature>
<comment type="caution">
    <text evidence="10">The sequence shown here is derived from an EMBL/GenBank/DDBJ whole genome shotgun (WGS) entry which is preliminary data.</text>
</comment>
<feature type="domain" description="Multidrug resistance protein MdtA-like barrel-sandwich hybrid" evidence="7">
    <location>
        <begin position="89"/>
        <end position="215"/>
    </location>
</feature>
<sequence length="389" mass="41333">MKALRQIVLMLIVLAVGVYVWIAFVPAAQPFLARMGVYDLLGMTPPAPQEAAAQGRGQSGGAVPVVTARVAEQARADRITAIGDGRARRSVTVRSSAVGTITELTIASGNYVQAGTIIAHLQDEAEKIALEQAEIEYENANTEAKRITQLETSGAVTEVRLRESQLALRSAELAVRQAKFDLSQRQITAPISGWVGIIDLEEGDRVNAQDVLVTITDRSDILIDFRVPERVVGQIAVGQPIIATPLGQPGTELEGEISVIDSVVDRASRTLLVQGSVPNDADLLRAGMAFSVNLSFPGETLLSIAPLAVQWSSEGPFVWVVREGKVAQASVEIVQRNSDAVLVRADGLAADDEVVTEGVQSLRNGTEVSPRTDAASALADEETTRGGTL</sequence>
<keyword evidence="6" id="KW-0472">Membrane</keyword>
<dbReference type="InterPro" id="IPR058625">
    <property type="entry name" value="MdtA-like_BSH"/>
</dbReference>
<feature type="transmembrane region" description="Helical" evidence="6">
    <location>
        <begin position="7"/>
        <end position="28"/>
    </location>
</feature>
<feature type="region of interest" description="Disordered" evidence="5">
    <location>
        <begin position="362"/>
        <end position="389"/>
    </location>
</feature>
<keyword evidence="6" id="KW-0812">Transmembrane</keyword>
<feature type="domain" description="Multidrug resistance protein MdtA-like C-terminal permuted SH3" evidence="9">
    <location>
        <begin position="308"/>
        <end position="360"/>
    </location>
</feature>
<evidence type="ECO:0000259" key="8">
    <source>
        <dbReference type="Pfam" id="PF25954"/>
    </source>
</evidence>
<organism evidence="10 11">
    <name type="scientific">Pseudosulfitobacter pseudonitzschiae</name>
    <dbReference type="NCBI Taxonomy" id="1402135"/>
    <lineage>
        <taxon>Bacteria</taxon>
        <taxon>Pseudomonadati</taxon>
        <taxon>Pseudomonadota</taxon>
        <taxon>Alphaproteobacteria</taxon>
        <taxon>Rhodobacterales</taxon>
        <taxon>Roseobacteraceae</taxon>
        <taxon>Pseudosulfitobacter</taxon>
    </lineage>
</organism>
<dbReference type="PANTHER" id="PTHR30469:SF11">
    <property type="entry name" value="BLL4320 PROTEIN"/>
    <property type="match status" value="1"/>
</dbReference>
<dbReference type="GeneID" id="68869192"/>
<dbReference type="OrthoDB" id="9806939at2"/>
<dbReference type="GO" id="GO:1990281">
    <property type="term" value="C:efflux pump complex"/>
    <property type="evidence" value="ECO:0007669"/>
    <property type="project" value="TreeGrafter"/>
</dbReference>
<dbReference type="Gene3D" id="2.40.50.100">
    <property type="match status" value="1"/>
</dbReference>
<keyword evidence="6" id="KW-1133">Transmembrane helix</keyword>
<keyword evidence="3" id="KW-0813">Transport</keyword>
<name>A0A073J3E9_9RHOB</name>
<evidence type="ECO:0000313" key="11">
    <source>
        <dbReference type="Proteomes" id="UP000027746"/>
    </source>
</evidence>
<gene>
    <name evidence="10" type="ORF">SUH3_14135</name>
</gene>
<evidence type="ECO:0000256" key="2">
    <source>
        <dbReference type="ARBA" id="ARBA00009477"/>
    </source>
</evidence>
<dbReference type="PANTHER" id="PTHR30469">
    <property type="entry name" value="MULTIDRUG RESISTANCE PROTEIN MDTA"/>
    <property type="match status" value="1"/>
</dbReference>
<dbReference type="Proteomes" id="UP000027746">
    <property type="component" value="Unassembled WGS sequence"/>
</dbReference>
<dbReference type="GO" id="GO:0015562">
    <property type="term" value="F:efflux transmembrane transporter activity"/>
    <property type="evidence" value="ECO:0007669"/>
    <property type="project" value="TreeGrafter"/>
</dbReference>
<dbReference type="InterPro" id="IPR058792">
    <property type="entry name" value="Beta-barrel_RND_2"/>
</dbReference>
<evidence type="ECO:0000313" key="10">
    <source>
        <dbReference type="EMBL" id="KEJ96494.1"/>
    </source>
</evidence>
<accession>A0A073J3E9</accession>
<dbReference type="Gene3D" id="2.40.30.170">
    <property type="match status" value="1"/>
</dbReference>
<keyword evidence="11" id="KW-1185">Reference proteome</keyword>
<dbReference type="SUPFAM" id="SSF111369">
    <property type="entry name" value="HlyD-like secretion proteins"/>
    <property type="match status" value="1"/>
</dbReference>
<evidence type="ECO:0000256" key="1">
    <source>
        <dbReference type="ARBA" id="ARBA00004196"/>
    </source>
</evidence>
<dbReference type="Gene3D" id="1.10.287.470">
    <property type="entry name" value="Helix hairpin bin"/>
    <property type="match status" value="1"/>
</dbReference>